<dbReference type="Proteomes" id="UP000335636">
    <property type="component" value="Unassembled WGS sequence"/>
</dbReference>
<reference evidence="1" key="1">
    <citation type="submission" date="2019-04" db="EMBL/GenBank/DDBJ databases">
        <authorList>
            <person name="Alioto T."/>
            <person name="Alioto T."/>
        </authorList>
    </citation>
    <scope>NUCLEOTIDE SEQUENCE [LARGE SCALE GENOMIC DNA]</scope>
</reference>
<keyword evidence="2" id="KW-1185">Reference proteome</keyword>
<evidence type="ECO:0000313" key="2">
    <source>
        <dbReference type="Proteomes" id="UP000335636"/>
    </source>
</evidence>
<name>A0A5E4CWT5_MARMO</name>
<dbReference type="EMBL" id="CABDUW010002112">
    <property type="protein sequence ID" value="VTJ85491.1"/>
    <property type="molecule type" value="Genomic_DNA"/>
</dbReference>
<gene>
    <name evidence="1" type="ORF">MONAX_5E029962</name>
</gene>
<sequence length="92" mass="10311">MVPVHECYRHPLVARGRHHLRNLVFPLTSVITVSGPVSSVRLEPLVPGPVLAPHHVTERLPMYRQFPVPVVLTTKLPTVVSVFLHVPKYVPT</sequence>
<protein>
    <submittedName>
        <fullName evidence="1">Uncharacterized protein</fullName>
    </submittedName>
</protein>
<evidence type="ECO:0000313" key="1">
    <source>
        <dbReference type="EMBL" id="VTJ85491.1"/>
    </source>
</evidence>
<dbReference type="AlphaFoldDB" id="A0A5E4CWT5"/>
<organism evidence="1 2">
    <name type="scientific">Marmota monax</name>
    <name type="common">Woodchuck</name>
    <dbReference type="NCBI Taxonomy" id="9995"/>
    <lineage>
        <taxon>Eukaryota</taxon>
        <taxon>Metazoa</taxon>
        <taxon>Chordata</taxon>
        <taxon>Craniata</taxon>
        <taxon>Vertebrata</taxon>
        <taxon>Euteleostomi</taxon>
        <taxon>Mammalia</taxon>
        <taxon>Eutheria</taxon>
        <taxon>Euarchontoglires</taxon>
        <taxon>Glires</taxon>
        <taxon>Rodentia</taxon>
        <taxon>Sciuromorpha</taxon>
        <taxon>Sciuridae</taxon>
        <taxon>Xerinae</taxon>
        <taxon>Marmotini</taxon>
        <taxon>Marmota</taxon>
    </lineage>
</organism>
<proteinExistence type="predicted"/>
<accession>A0A5E4CWT5</accession>
<comment type="caution">
    <text evidence="1">The sequence shown here is derived from an EMBL/GenBank/DDBJ whole genome shotgun (WGS) entry which is preliminary data.</text>
</comment>